<dbReference type="Gene3D" id="3.30.40.10">
    <property type="entry name" value="Zinc/RING finger domain, C3HC4 (zinc finger)"/>
    <property type="match status" value="2"/>
</dbReference>
<dbReference type="PROSITE" id="PS50016">
    <property type="entry name" value="ZF_PHD_2"/>
    <property type="match status" value="3"/>
</dbReference>
<dbReference type="Pfam" id="PF00628">
    <property type="entry name" value="PHD"/>
    <property type="match status" value="2"/>
</dbReference>
<accession>A0A3S3P044</accession>
<keyword evidence="3" id="KW-0862">Zinc</keyword>
<dbReference type="AlphaFoldDB" id="A0A3S3P044"/>
<evidence type="ECO:0000313" key="7">
    <source>
        <dbReference type="Proteomes" id="UP000283530"/>
    </source>
</evidence>
<proteinExistence type="predicted"/>
<dbReference type="InterPro" id="IPR001965">
    <property type="entry name" value="Znf_PHD"/>
</dbReference>
<organism evidence="6 7">
    <name type="scientific">Cinnamomum micranthum f. kanehirae</name>
    <dbReference type="NCBI Taxonomy" id="337451"/>
    <lineage>
        <taxon>Eukaryota</taxon>
        <taxon>Viridiplantae</taxon>
        <taxon>Streptophyta</taxon>
        <taxon>Embryophyta</taxon>
        <taxon>Tracheophyta</taxon>
        <taxon>Spermatophyta</taxon>
        <taxon>Magnoliopsida</taxon>
        <taxon>Magnoliidae</taxon>
        <taxon>Laurales</taxon>
        <taxon>Lauraceae</taxon>
        <taxon>Cinnamomum</taxon>
    </lineage>
</organism>
<dbReference type="PANTHER" id="PTHR47162">
    <property type="entry name" value="OS02G0192300 PROTEIN"/>
    <property type="match status" value="1"/>
</dbReference>
<dbReference type="InterPro" id="IPR011011">
    <property type="entry name" value="Znf_FYVE_PHD"/>
</dbReference>
<dbReference type="InterPro" id="IPR019787">
    <property type="entry name" value="Znf_PHD-finger"/>
</dbReference>
<sequence length="626" mass="70518">MPVDERACNGSTESRSLSAERAEELITYKRRRHCRPCMGNGVHPHGTMSVTESRLPSNQTTYEPRDAVLINSANKEDGHAGRDQVSVDDYMREHWEKVLGQMLESPDVSEGGIQNCIQYALASSTSGFVISAVPKQTAHGKEPICCQGDSHVQQNQLQGESRRNSSSCNAINEYQMITSDRSNKEPKDGTNARSVTERCQSVFLDVIVSDKFSSLCNLLCRNFQGIKANGCFDFSRINSRMEKGQYEDSSELFALDIQKVWKKFEMMGEEMIHLARSLSNISRDAYCKQVGGLGNRAIGEWKDEEINQVGAEQKDSVDLNTAKQFPSNALDPSTKAEQSESCGLNKIYSCKHCGAEADGKRRLVCDGCEAMYHISCIDPPVEGIPNKSWYCAACSVNGKESPEPDSTQSHGEILHHNCVICEKLKGARTRACDDESHTHTINISDDSEEASDSSVEDDRLRESQRILGSRLCKLCKTGEEEGMRFVICQHKHCAYKYYHQRCLSYKQIKCFDERWYCPSCLCRACFINKDDDKIVLCDGCDEGYHIYCMVPPRTTIPKGNWYCMFCMIEIRARRRMKLGCETFIDKHKKKITSKMNGRPGGSVDMLLSAAEKLNSEDKRATRRKNC</sequence>
<dbReference type="OrthoDB" id="1903104at2759"/>
<evidence type="ECO:0000256" key="3">
    <source>
        <dbReference type="ARBA" id="ARBA00022833"/>
    </source>
</evidence>
<evidence type="ECO:0000256" key="2">
    <source>
        <dbReference type="ARBA" id="ARBA00022771"/>
    </source>
</evidence>
<dbReference type="PANTHER" id="PTHR47162:SF9">
    <property type="entry name" value="PHD FINGER PROTEIN EHD3-LIKE"/>
    <property type="match status" value="1"/>
</dbReference>
<dbReference type="InterPro" id="IPR019786">
    <property type="entry name" value="Zinc_finger_PHD-type_CS"/>
</dbReference>
<dbReference type="Gene3D" id="2.30.30.1150">
    <property type="match status" value="1"/>
</dbReference>
<dbReference type="Proteomes" id="UP000283530">
    <property type="component" value="Unassembled WGS sequence"/>
</dbReference>
<feature type="domain" description="PHD-type" evidence="5">
    <location>
        <begin position="347"/>
        <end position="397"/>
    </location>
</feature>
<evidence type="ECO:0000259" key="5">
    <source>
        <dbReference type="PROSITE" id="PS50016"/>
    </source>
</evidence>
<feature type="domain" description="PHD-type" evidence="5">
    <location>
        <begin position="469"/>
        <end position="523"/>
    </location>
</feature>
<keyword evidence="1" id="KW-0479">Metal-binding</keyword>
<dbReference type="PROSITE" id="PS01359">
    <property type="entry name" value="ZF_PHD_1"/>
    <property type="match status" value="1"/>
</dbReference>
<evidence type="ECO:0000313" key="6">
    <source>
        <dbReference type="EMBL" id="RWR78626.1"/>
    </source>
</evidence>
<name>A0A3S3P044_9MAGN</name>
<evidence type="ECO:0000256" key="1">
    <source>
        <dbReference type="ARBA" id="ARBA00022723"/>
    </source>
</evidence>
<feature type="domain" description="PHD-type" evidence="5">
    <location>
        <begin position="519"/>
        <end position="569"/>
    </location>
</feature>
<comment type="caution">
    <text evidence="6">The sequence shown here is derived from an EMBL/GenBank/DDBJ whole genome shotgun (WGS) entry which is preliminary data.</text>
</comment>
<keyword evidence="7" id="KW-1185">Reference proteome</keyword>
<dbReference type="EMBL" id="QPKB01000003">
    <property type="protein sequence ID" value="RWR78626.1"/>
    <property type="molecule type" value="Genomic_DNA"/>
</dbReference>
<reference evidence="6 7" key="1">
    <citation type="journal article" date="2019" name="Nat. Plants">
        <title>Stout camphor tree genome fills gaps in understanding of flowering plant genome evolution.</title>
        <authorList>
            <person name="Chaw S.M."/>
            <person name="Liu Y.C."/>
            <person name="Wu Y.W."/>
            <person name="Wang H.Y."/>
            <person name="Lin C.I."/>
            <person name="Wu C.S."/>
            <person name="Ke H.M."/>
            <person name="Chang L.Y."/>
            <person name="Hsu C.Y."/>
            <person name="Yang H.T."/>
            <person name="Sudianto E."/>
            <person name="Hsu M.H."/>
            <person name="Wu K.P."/>
            <person name="Wang L.N."/>
            <person name="Leebens-Mack J.H."/>
            <person name="Tsai I.J."/>
        </authorList>
    </citation>
    <scope>NUCLEOTIDE SEQUENCE [LARGE SCALE GENOMIC DNA]</scope>
    <source>
        <strain evidence="7">cv. Chaw 1501</strain>
        <tissue evidence="6">Young leaves</tissue>
    </source>
</reference>
<dbReference type="STRING" id="337451.A0A3S3P044"/>
<dbReference type="SUPFAM" id="SSF57903">
    <property type="entry name" value="FYVE/PHD zinc finger"/>
    <property type="match status" value="3"/>
</dbReference>
<dbReference type="InterPro" id="IPR013083">
    <property type="entry name" value="Znf_RING/FYVE/PHD"/>
</dbReference>
<keyword evidence="2 4" id="KW-0863">Zinc-finger</keyword>
<protein>
    <submittedName>
        <fullName evidence="6">PHD finger protein EHD3-like protein isoform X4</fullName>
    </submittedName>
</protein>
<evidence type="ECO:0000256" key="4">
    <source>
        <dbReference type="PROSITE-ProRule" id="PRU00146"/>
    </source>
</evidence>
<dbReference type="GO" id="GO:0008270">
    <property type="term" value="F:zinc ion binding"/>
    <property type="evidence" value="ECO:0007669"/>
    <property type="project" value="UniProtKB-KW"/>
</dbReference>
<dbReference type="SMART" id="SM00249">
    <property type="entry name" value="PHD"/>
    <property type="match status" value="3"/>
</dbReference>
<gene>
    <name evidence="6" type="ORF">CKAN_00716800</name>
</gene>